<dbReference type="AlphaFoldDB" id="A0A3E0EJC7"/>
<keyword evidence="1" id="KW-0472">Membrane</keyword>
<name>A0A3E0EJC7_9FLAO</name>
<sequence>MSSKEPSKETSDKWKNDPNNWIWGIFYYNKEDPRIFPPKKIEEMGFTINFANPNSVLTAVIALAFFAIVTFVILKNK</sequence>
<feature type="transmembrane region" description="Helical" evidence="1">
    <location>
        <begin position="56"/>
        <end position="74"/>
    </location>
</feature>
<evidence type="ECO:0000256" key="1">
    <source>
        <dbReference type="SAM" id="Phobius"/>
    </source>
</evidence>
<dbReference type="RefSeq" id="WP_115813755.1">
    <property type="nucleotide sequence ID" value="NZ_QUNI01000007.1"/>
</dbReference>
<dbReference type="Proteomes" id="UP000257136">
    <property type="component" value="Unassembled WGS sequence"/>
</dbReference>
<reference evidence="2 3" key="1">
    <citation type="submission" date="2018-08" db="EMBL/GenBank/DDBJ databases">
        <title>Genomic Encyclopedia of Archaeal and Bacterial Type Strains, Phase II (KMG-II): from individual species to whole genera.</title>
        <authorList>
            <person name="Goeker M."/>
        </authorList>
    </citation>
    <scope>NUCLEOTIDE SEQUENCE [LARGE SCALE GENOMIC DNA]</scope>
    <source>
        <strain evidence="2 3">DSM 100880</strain>
    </source>
</reference>
<organism evidence="2 3">
    <name type="scientific">Flavobacterium aquicola</name>
    <dbReference type="NCBI Taxonomy" id="1682742"/>
    <lineage>
        <taxon>Bacteria</taxon>
        <taxon>Pseudomonadati</taxon>
        <taxon>Bacteroidota</taxon>
        <taxon>Flavobacteriia</taxon>
        <taxon>Flavobacteriales</taxon>
        <taxon>Flavobacteriaceae</taxon>
        <taxon>Flavobacterium</taxon>
    </lineage>
</organism>
<accession>A0A3E0EJC7</accession>
<gene>
    <name evidence="2" type="ORF">C8P67_107225</name>
</gene>
<evidence type="ECO:0000313" key="2">
    <source>
        <dbReference type="EMBL" id="REG98298.1"/>
    </source>
</evidence>
<keyword evidence="3" id="KW-1185">Reference proteome</keyword>
<keyword evidence="1" id="KW-1133">Transmembrane helix</keyword>
<comment type="caution">
    <text evidence="2">The sequence shown here is derived from an EMBL/GenBank/DDBJ whole genome shotgun (WGS) entry which is preliminary data.</text>
</comment>
<dbReference type="EMBL" id="QUNI01000007">
    <property type="protein sequence ID" value="REG98298.1"/>
    <property type="molecule type" value="Genomic_DNA"/>
</dbReference>
<keyword evidence="1" id="KW-0812">Transmembrane</keyword>
<dbReference type="OrthoDB" id="157646at2"/>
<proteinExistence type="predicted"/>
<evidence type="ECO:0000313" key="3">
    <source>
        <dbReference type="Proteomes" id="UP000257136"/>
    </source>
</evidence>
<protein>
    <submittedName>
        <fullName evidence="2">Uncharacterized protein</fullName>
    </submittedName>
</protein>